<evidence type="ECO:0000256" key="1">
    <source>
        <dbReference type="SAM" id="MobiDB-lite"/>
    </source>
</evidence>
<proteinExistence type="predicted"/>
<dbReference type="AlphaFoldDB" id="A0A4U5LWD6"/>
<sequence length="82" mass="9463">MSQQRGTTRCLTMKTPDATVALRPIFNRCDLKVHETDRTCQQNRPEMNPYRVIQKKPRPDMSGNRGAESFLAHSPETTGRFR</sequence>
<protein>
    <submittedName>
        <fullName evidence="2">Uncharacterized protein</fullName>
    </submittedName>
</protein>
<organism evidence="2 3">
    <name type="scientific">Steinernema carpocapsae</name>
    <name type="common">Entomopathogenic nematode</name>
    <dbReference type="NCBI Taxonomy" id="34508"/>
    <lineage>
        <taxon>Eukaryota</taxon>
        <taxon>Metazoa</taxon>
        <taxon>Ecdysozoa</taxon>
        <taxon>Nematoda</taxon>
        <taxon>Chromadorea</taxon>
        <taxon>Rhabditida</taxon>
        <taxon>Tylenchina</taxon>
        <taxon>Panagrolaimomorpha</taxon>
        <taxon>Strongyloidoidea</taxon>
        <taxon>Steinernematidae</taxon>
        <taxon>Steinernema</taxon>
    </lineage>
</organism>
<accession>A0A4U5LWD6</accession>
<evidence type="ECO:0000313" key="2">
    <source>
        <dbReference type="EMBL" id="TKR60496.1"/>
    </source>
</evidence>
<dbReference type="Proteomes" id="UP000298663">
    <property type="component" value="Unassembled WGS sequence"/>
</dbReference>
<keyword evidence="3" id="KW-1185">Reference proteome</keyword>
<feature type="region of interest" description="Disordered" evidence="1">
    <location>
        <begin position="41"/>
        <end position="82"/>
    </location>
</feature>
<comment type="caution">
    <text evidence="2">The sequence shown here is derived from an EMBL/GenBank/DDBJ whole genome shotgun (WGS) entry which is preliminary data.</text>
</comment>
<reference evidence="2 3" key="1">
    <citation type="journal article" date="2015" name="Genome Biol.">
        <title>Comparative genomics of Steinernema reveals deeply conserved gene regulatory networks.</title>
        <authorList>
            <person name="Dillman A.R."/>
            <person name="Macchietto M."/>
            <person name="Porter C.F."/>
            <person name="Rogers A."/>
            <person name="Williams B."/>
            <person name="Antoshechkin I."/>
            <person name="Lee M.M."/>
            <person name="Goodwin Z."/>
            <person name="Lu X."/>
            <person name="Lewis E.E."/>
            <person name="Goodrich-Blair H."/>
            <person name="Stock S.P."/>
            <person name="Adams B.J."/>
            <person name="Sternberg P.W."/>
            <person name="Mortazavi A."/>
        </authorList>
    </citation>
    <scope>NUCLEOTIDE SEQUENCE [LARGE SCALE GENOMIC DNA]</scope>
    <source>
        <strain evidence="2 3">ALL</strain>
    </source>
</reference>
<reference evidence="2 3" key="2">
    <citation type="journal article" date="2019" name="G3 (Bethesda)">
        <title>Hybrid Assembly of the Genome of the Entomopathogenic Nematode Steinernema carpocapsae Identifies the X-Chromosome.</title>
        <authorList>
            <person name="Serra L."/>
            <person name="Macchietto M."/>
            <person name="Macias-Munoz A."/>
            <person name="McGill C.J."/>
            <person name="Rodriguez I.M."/>
            <person name="Rodriguez B."/>
            <person name="Murad R."/>
            <person name="Mortazavi A."/>
        </authorList>
    </citation>
    <scope>NUCLEOTIDE SEQUENCE [LARGE SCALE GENOMIC DNA]</scope>
    <source>
        <strain evidence="2 3">ALL</strain>
    </source>
</reference>
<dbReference type="EMBL" id="AZBU02000011">
    <property type="protein sequence ID" value="TKR60496.1"/>
    <property type="molecule type" value="Genomic_DNA"/>
</dbReference>
<evidence type="ECO:0000313" key="3">
    <source>
        <dbReference type="Proteomes" id="UP000298663"/>
    </source>
</evidence>
<gene>
    <name evidence="2" type="ORF">L596_027736</name>
</gene>
<name>A0A4U5LWD6_STECR</name>